<evidence type="ECO:0008006" key="6">
    <source>
        <dbReference type="Google" id="ProtNLM"/>
    </source>
</evidence>
<proteinExistence type="predicted"/>
<protein>
    <recommendedName>
        <fullName evidence="6">Myb-like domain-containing protein</fullName>
    </recommendedName>
</protein>
<dbReference type="PROSITE" id="PS50090">
    <property type="entry name" value="MYB_LIKE"/>
    <property type="match status" value="1"/>
</dbReference>
<organism evidence="4 5">
    <name type="scientific">Trichoglossum hirsutum</name>
    <dbReference type="NCBI Taxonomy" id="265104"/>
    <lineage>
        <taxon>Eukaryota</taxon>
        <taxon>Fungi</taxon>
        <taxon>Dikarya</taxon>
        <taxon>Ascomycota</taxon>
        <taxon>Pezizomycotina</taxon>
        <taxon>Geoglossomycetes</taxon>
        <taxon>Geoglossales</taxon>
        <taxon>Geoglossaceae</taxon>
        <taxon>Trichoglossum</taxon>
    </lineage>
</organism>
<feature type="compositionally biased region" description="Acidic residues" evidence="1">
    <location>
        <begin position="735"/>
        <end position="747"/>
    </location>
</feature>
<reference evidence="4" key="1">
    <citation type="submission" date="2021-03" db="EMBL/GenBank/DDBJ databases">
        <title>Comparative genomics and phylogenomic investigation of the class Geoglossomycetes provide insights into ecological specialization and systematics.</title>
        <authorList>
            <person name="Melie T."/>
            <person name="Pirro S."/>
            <person name="Miller A.N."/>
            <person name="Quandt A."/>
        </authorList>
    </citation>
    <scope>NUCLEOTIDE SEQUENCE</scope>
    <source>
        <strain evidence="4">CAQ_001_2017</strain>
    </source>
</reference>
<evidence type="ECO:0000313" key="4">
    <source>
        <dbReference type="EMBL" id="KAH0557152.1"/>
    </source>
</evidence>
<gene>
    <name evidence="4" type="ORF">GP486_005060</name>
</gene>
<feature type="compositionally biased region" description="Polar residues" evidence="1">
    <location>
        <begin position="162"/>
        <end position="175"/>
    </location>
</feature>
<dbReference type="Pfam" id="PF00249">
    <property type="entry name" value="Myb_DNA-binding"/>
    <property type="match status" value="1"/>
</dbReference>
<dbReference type="Gene3D" id="1.10.10.60">
    <property type="entry name" value="Homeodomain-like"/>
    <property type="match status" value="1"/>
</dbReference>
<feature type="compositionally biased region" description="Basic and acidic residues" evidence="1">
    <location>
        <begin position="114"/>
        <end position="133"/>
    </location>
</feature>
<dbReference type="InterPro" id="IPR052833">
    <property type="entry name" value="Telomeric_DNA-bd_trans-reg"/>
</dbReference>
<feature type="domain" description="Myb-like" evidence="2">
    <location>
        <begin position="860"/>
        <end position="914"/>
    </location>
</feature>
<comment type="caution">
    <text evidence="4">The sequence shown here is derived from an EMBL/GenBank/DDBJ whole genome shotgun (WGS) entry which is preliminary data.</text>
</comment>
<evidence type="ECO:0000259" key="3">
    <source>
        <dbReference type="PROSITE" id="PS51294"/>
    </source>
</evidence>
<dbReference type="Proteomes" id="UP000750711">
    <property type="component" value="Unassembled WGS sequence"/>
</dbReference>
<dbReference type="GO" id="GO:0010833">
    <property type="term" value="P:telomere maintenance via telomere lengthening"/>
    <property type="evidence" value="ECO:0007669"/>
    <property type="project" value="TreeGrafter"/>
</dbReference>
<dbReference type="SUPFAM" id="SSF46689">
    <property type="entry name" value="Homeodomain-like"/>
    <property type="match status" value="1"/>
</dbReference>
<feature type="compositionally biased region" description="Basic and acidic residues" evidence="1">
    <location>
        <begin position="672"/>
        <end position="688"/>
    </location>
</feature>
<name>A0A9P8RMX9_9PEZI</name>
<feature type="compositionally biased region" description="Basic and acidic residues" evidence="1">
    <location>
        <begin position="504"/>
        <end position="519"/>
    </location>
</feature>
<evidence type="ECO:0000256" key="1">
    <source>
        <dbReference type="SAM" id="MobiDB-lite"/>
    </source>
</evidence>
<dbReference type="GO" id="GO:0003691">
    <property type="term" value="F:double-stranded telomeric DNA binding"/>
    <property type="evidence" value="ECO:0007669"/>
    <property type="project" value="TreeGrafter"/>
</dbReference>
<dbReference type="EMBL" id="JAGHQM010000894">
    <property type="protein sequence ID" value="KAH0557152.1"/>
    <property type="molecule type" value="Genomic_DNA"/>
</dbReference>
<feature type="region of interest" description="Disordered" evidence="1">
    <location>
        <begin position="146"/>
        <end position="175"/>
    </location>
</feature>
<dbReference type="InterPro" id="IPR009057">
    <property type="entry name" value="Homeodomain-like_sf"/>
</dbReference>
<dbReference type="PROSITE" id="PS51294">
    <property type="entry name" value="HTH_MYB"/>
    <property type="match status" value="1"/>
</dbReference>
<dbReference type="AlphaFoldDB" id="A0A9P8RMX9"/>
<feature type="compositionally biased region" description="Polar residues" evidence="1">
    <location>
        <begin position="589"/>
        <end position="611"/>
    </location>
</feature>
<feature type="domain" description="HTH myb-type" evidence="3">
    <location>
        <begin position="860"/>
        <end position="918"/>
    </location>
</feature>
<dbReference type="PANTHER" id="PTHR47807">
    <property type="entry name" value="PROTEIN TBF1"/>
    <property type="match status" value="1"/>
</dbReference>
<evidence type="ECO:0000259" key="2">
    <source>
        <dbReference type="PROSITE" id="PS50090"/>
    </source>
</evidence>
<dbReference type="CDD" id="cd11660">
    <property type="entry name" value="SANT_TRF"/>
    <property type="match status" value="1"/>
</dbReference>
<keyword evidence="5" id="KW-1185">Reference proteome</keyword>
<feature type="region of interest" description="Disordered" evidence="1">
    <location>
        <begin position="575"/>
        <end position="839"/>
    </location>
</feature>
<dbReference type="InterPro" id="IPR001005">
    <property type="entry name" value="SANT/Myb"/>
</dbReference>
<feature type="compositionally biased region" description="Basic residues" evidence="1">
    <location>
        <begin position="34"/>
        <end position="43"/>
    </location>
</feature>
<dbReference type="PANTHER" id="PTHR47807:SF1">
    <property type="entry name" value="PROTEIN TBF1"/>
    <property type="match status" value="1"/>
</dbReference>
<sequence>MADSSLASRSRRNKPSPSKQEPPAAGRKLGSRSPVRKARRTGRTLRSQSRETAGDGSVSVVVGVSGRGVRQVSTESVGSGQDSDAKGRRRRGNGRALRSRTGVGDLSAVAEDQPVEHLNPERGVLHEGNRQDAEEAGADALVDAGTAETDEDGPRDAPESPTAFSTISGTTARTSHSAQELADIDADFILEVLPTLSDTSSKLLSVLAPAGATTEEISNITKGLLLPGSKVSRRVKFQESSFQSARGEFGSDLYIDLSIIGRALLGVRLTKDIGTGPWSPDPLLQKANLATFATRMLVDQRGSQDLWAAVALLDSKFPAPFLSTLEPPPGSAIGGSRLLKQTFDLALNLRTQLMLMILTQHAERPNYDPDAILAYVFFEGRDNVKGWSVPGLGGGGTQLSGELEKLVLERIQRIRRSFAEPSESHFVAGEPAEMPAELKRLEEIFPWVDFLSEVVSWTNLRLEEIERQVAELGGTSKIVLALREEMDRRRNERSREIENDEVGEEGKADEGAPGRERPIDLTFEQPAWKPQRSSDQESVAGGLLPTTEKAPKVPGLSFNNPAGIAYFKKREAARRSIQERKSPALYPSLPQTADTQTMSVAGPSRQNQTAIPANKADTMADSQDEDDWRPPYNEDEEEDDTGPPAVVPSSEPPPSSAPVAILKRYIRHQREKNKENVKLREANEETPRPKKSFIDPQVGAKRVGFSEDLEDSPPTSYQKPNAVDKGKKRARDVEEQVEGESEDDDFEIDSRPVKESRRKRRRTKPQTDRITVPIQPSLSPEQGQPSQSRQRNSQNSIRASQQRRSLKRQPEIEEALSSQFHGSSDTSSDEDEVEADAKPRDINYQYINTLAKRSVALKTRKVQVRRAWTEQEVSRFIELIEEHGPSWARIQQAEDPLLVGRSQVNLKDKARNMKFDFVKAQQEIPVGFDAVRLNRNQLNMLDEMGIEYDQ</sequence>
<feature type="region of interest" description="Disordered" evidence="1">
    <location>
        <begin position="489"/>
        <end position="556"/>
    </location>
</feature>
<evidence type="ECO:0000313" key="5">
    <source>
        <dbReference type="Proteomes" id="UP000750711"/>
    </source>
</evidence>
<feature type="compositionally biased region" description="Low complexity" evidence="1">
    <location>
        <begin position="784"/>
        <end position="803"/>
    </location>
</feature>
<feature type="compositionally biased region" description="Polar residues" evidence="1">
    <location>
        <begin position="774"/>
        <end position="783"/>
    </location>
</feature>
<feature type="compositionally biased region" description="Low complexity" evidence="1">
    <location>
        <begin position="56"/>
        <end position="73"/>
    </location>
</feature>
<feature type="region of interest" description="Disordered" evidence="1">
    <location>
        <begin position="1"/>
        <end position="134"/>
    </location>
</feature>
<dbReference type="SMART" id="SM00717">
    <property type="entry name" value="SANT"/>
    <property type="match status" value="1"/>
</dbReference>
<accession>A0A9P8RMX9</accession>
<dbReference type="InterPro" id="IPR017930">
    <property type="entry name" value="Myb_dom"/>
</dbReference>
<feature type="compositionally biased region" description="Acidic residues" evidence="1">
    <location>
        <begin position="622"/>
        <end position="641"/>
    </location>
</feature>